<feature type="domain" description="RING-type" evidence="15">
    <location>
        <begin position="173"/>
        <end position="218"/>
    </location>
</feature>
<comment type="pathway">
    <text evidence="4">Protein modification; protein ubiquitination.</text>
</comment>
<evidence type="ECO:0000313" key="17">
    <source>
        <dbReference type="EMBL" id="KAJ7963351.1"/>
    </source>
</evidence>
<keyword evidence="10 13" id="KW-0863">Zinc-finger</keyword>
<dbReference type="PROSITE" id="PS51873">
    <property type="entry name" value="TRIAD"/>
    <property type="match status" value="1"/>
</dbReference>
<reference evidence="17" key="1">
    <citation type="journal article" date="2023" name="Science">
        <title>Elucidation of the pathway for biosynthesis of saponin adjuvants from the soapbark tree.</title>
        <authorList>
            <person name="Reed J."/>
            <person name="Orme A."/>
            <person name="El-Demerdash A."/>
            <person name="Owen C."/>
            <person name="Martin L.B.B."/>
            <person name="Misra R.C."/>
            <person name="Kikuchi S."/>
            <person name="Rejzek M."/>
            <person name="Martin A.C."/>
            <person name="Harkess A."/>
            <person name="Leebens-Mack J."/>
            <person name="Louveau T."/>
            <person name="Stephenson M.J."/>
            <person name="Osbourn A."/>
        </authorList>
    </citation>
    <scope>NUCLEOTIDE SEQUENCE</scope>
    <source>
        <strain evidence="17">S10</strain>
    </source>
</reference>
<dbReference type="PROSITE" id="PS50089">
    <property type="entry name" value="ZF_RING_2"/>
    <property type="match status" value="1"/>
</dbReference>
<feature type="compositionally biased region" description="Polar residues" evidence="14">
    <location>
        <begin position="108"/>
        <end position="118"/>
    </location>
</feature>
<dbReference type="InterPro" id="IPR031127">
    <property type="entry name" value="E3_UB_ligase_RBR"/>
</dbReference>
<evidence type="ECO:0000313" key="18">
    <source>
        <dbReference type="Proteomes" id="UP001163823"/>
    </source>
</evidence>
<dbReference type="InterPro" id="IPR001841">
    <property type="entry name" value="Znf_RING"/>
</dbReference>
<dbReference type="Gene3D" id="1.20.120.1750">
    <property type="match status" value="1"/>
</dbReference>
<evidence type="ECO:0000256" key="1">
    <source>
        <dbReference type="ARBA" id="ARBA00001798"/>
    </source>
</evidence>
<proteinExistence type="inferred from homology"/>
<dbReference type="KEGG" id="qsa:O6P43_018463"/>
<dbReference type="EMBL" id="JARAOO010000007">
    <property type="protein sequence ID" value="KAJ7963351.1"/>
    <property type="molecule type" value="Genomic_DNA"/>
</dbReference>
<evidence type="ECO:0000256" key="12">
    <source>
        <dbReference type="ARBA" id="ARBA00022833"/>
    </source>
</evidence>
<name>A0AAD7LS61_QUISA</name>
<evidence type="ECO:0000256" key="7">
    <source>
        <dbReference type="ARBA" id="ARBA00022679"/>
    </source>
</evidence>
<keyword evidence="9" id="KW-0677">Repeat</keyword>
<dbReference type="Gene3D" id="3.30.40.10">
    <property type="entry name" value="Zinc/RING finger domain, C3HC4 (zinc finger)"/>
    <property type="match status" value="1"/>
</dbReference>
<evidence type="ECO:0000256" key="13">
    <source>
        <dbReference type="PROSITE-ProRule" id="PRU00175"/>
    </source>
</evidence>
<dbReference type="InterPro" id="IPR013083">
    <property type="entry name" value="Znf_RING/FYVE/PHD"/>
</dbReference>
<evidence type="ECO:0000256" key="6">
    <source>
        <dbReference type="ARBA" id="ARBA00012251"/>
    </source>
</evidence>
<feature type="region of interest" description="Disordered" evidence="14">
    <location>
        <begin position="56"/>
        <end position="152"/>
    </location>
</feature>
<dbReference type="InterPro" id="IPR002867">
    <property type="entry name" value="IBR_dom"/>
</dbReference>
<sequence length="379" mass="42727">MDIKLSMILLTVASGSLLLSYFVKMMMNQEQEKDTSKTSIRISPSDRKVILTNGSVKGKKTEKENKGESSSSFLQTHVDGNEKLNSMDKSTINDSSTDKHKGKKKATIGSSQSFSGSKKLNLVKQAPKRKETKTLPSSSRAGESSKIPTCKETTLVDKQRGKQEAIKLPKRLCTICMDRKTGRHMLSINECNHFFCTDCISKHVAAKVQKNNLKVYCPGINCNVELKPEYFSSIVPQEVLVRWETALCESSIPGSEKFYCPFKDCSALLVDDGGTVVTCSECPYCNRLFCAQCKVPWHAESTCEMFKRMKRIRGGYDMDQMAINLASMENWRRCPSCKFYVERSSGCEHIRCRCGMNFCYVCGFKWIEGHTCYSNQSTR</sequence>
<dbReference type="PANTHER" id="PTHR11685">
    <property type="entry name" value="RBR FAMILY RING FINGER AND IBR DOMAIN-CONTAINING"/>
    <property type="match status" value="1"/>
</dbReference>
<dbReference type="CDD" id="cd22584">
    <property type="entry name" value="Rcat_RBR_unk"/>
    <property type="match status" value="1"/>
</dbReference>
<comment type="catalytic activity">
    <reaction evidence="1">
        <text>[E2 ubiquitin-conjugating enzyme]-S-ubiquitinyl-L-cysteine + [acceptor protein]-L-lysine = [E2 ubiquitin-conjugating enzyme]-L-cysteine + [acceptor protein]-N(6)-ubiquitinyl-L-lysine.</text>
        <dbReference type="EC" id="2.3.2.31"/>
    </reaction>
</comment>
<evidence type="ECO:0000259" key="16">
    <source>
        <dbReference type="PROSITE" id="PS51873"/>
    </source>
</evidence>
<dbReference type="PROSITE" id="PS00518">
    <property type="entry name" value="ZF_RING_1"/>
    <property type="match status" value="1"/>
</dbReference>
<dbReference type="FunFam" id="3.30.40.10:FF:000230">
    <property type="entry name" value="RBR-type E3 ubiquitin transferase"/>
    <property type="match status" value="1"/>
</dbReference>
<feature type="domain" description="RING-type" evidence="16">
    <location>
        <begin position="169"/>
        <end position="379"/>
    </location>
</feature>
<keyword evidence="12" id="KW-0862">Zinc</keyword>
<dbReference type="Gene3D" id="2.20.25.20">
    <property type="match status" value="1"/>
</dbReference>
<dbReference type="InterPro" id="IPR018957">
    <property type="entry name" value="Znf_C3HC4_RING-type"/>
</dbReference>
<dbReference type="InterPro" id="IPR044066">
    <property type="entry name" value="TRIAD_supradom"/>
</dbReference>
<protein>
    <recommendedName>
        <fullName evidence="6">RBR-type E3 ubiquitin transferase</fullName>
        <ecNumber evidence="6">2.3.2.31</ecNumber>
    </recommendedName>
</protein>
<evidence type="ECO:0000256" key="2">
    <source>
        <dbReference type="ARBA" id="ARBA00001947"/>
    </source>
</evidence>
<comment type="function">
    <text evidence="3">Might act as an E3 ubiquitin-protein ligase, or as part of E3 complex, which accepts ubiquitin from specific E2 ubiquitin-conjugating enzymes and then transfers it to substrates.</text>
</comment>
<keyword evidence="8" id="KW-0479">Metal-binding</keyword>
<dbReference type="GO" id="GO:0008270">
    <property type="term" value="F:zinc ion binding"/>
    <property type="evidence" value="ECO:0007669"/>
    <property type="project" value="UniProtKB-KW"/>
</dbReference>
<dbReference type="Pfam" id="PF00097">
    <property type="entry name" value="zf-C3HC4"/>
    <property type="match status" value="1"/>
</dbReference>
<dbReference type="SUPFAM" id="SSF57850">
    <property type="entry name" value="RING/U-box"/>
    <property type="match status" value="3"/>
</dbReference>
<evidence type="ECO:0000256" key="5">
    <source>
        <dbReference type="ARBA" id="ARBA00005884"/>
    </source>
</evidence>
<comment type="similarity">
    <text evidence="5">Belongs to the RBR family. Ariadne subfamily.</text>
</comment>
<comment type="cofactor">
    <cofactor evidence="2">
        <name>Zn(2+)</name>
        <dbReference type="ChEBI" id="CHEBI:29105"/>
    </cofactor>
</comment>
<keyword evidence="7 17" id="KW-0808">Transferase</keyword>
<dbReference type="CDD" id="cd22582">
    <property type="entry name" value="BRcat_RBR_unk"/>
    <property type="match status" value="1"/>
</dbReference>
<keyword evidence="18" id="KW-1185">Reference proteome</keyword>
<evidence type="ECO:0000256" key="3">
    <source>
        <dbReference type="ARBA" id="ARBA00003976"/>
    </source>
</evidence>
<evidence type="ECO:0000259" key="15">
    <source>
        <dbReference type="PROSITE" id="PS50089"/>
    </source>
</evidence>
<dbReference type="Proteomes" id="UP001163823">
    <property type="component" value="Chromosome 7"/>
</dbReference>
<dbReference type="GO" id="GO:0016567">
    <property type="term" value="P:protein ubiquitination"/>
    <property type="evidence" value="ECO:0007669"/>
    <property type="project" value="InterPro"/>
</dbReference>
<keyword evidence="11" id="KW-0833">Ubl conjugation pathway</keyword>
<evidence type="ECO:0000256" key="9">
    <source>
        <dbReference type="ARBA" id="ARBA00022737"/>
    </source>
</evidence>
<dbReference type="AlphaFoldDB" id="A0AAD7LS61"/>
<evidence type="ECO:0000256" key="11">
    <source>
        <dbReference type="ARBA" id="ARBA00022786"/>
    </source>
</evidence>
<organism evidence="17 18">
    <name type="scientific">Quillaja saponaria</name>
    <name type="common">Soap bark tree</name>
    <dbReference type="NCBI Taxonomy" id="32244"/>
    <lineage>
        <taxon>Eukaryota</taxon>
        <taxon>Viridiplantae</taxon>
        <taxon>Streptophyta</taxon>
        <taxon>Embryophyta</taxon>
        <taxon>Tracheophyta</taxon>
        <taxon>Spermatophyta</taxon>
        <taxon>Magnoliopsida</taxon>
        <taxon>eudicotyledons</taxon>
        <taxon>Gunneridae</taxon>
        <taxon>Pentapetalae</taxon>
        <taxon>rosids</taxon>
        <taxon>fabids</taxon>
        <taxon>Fabales</taxon>
        <taxon>Quillajaceae</taxon>
        <taxon>Quillaja</taxon>
    </lineage>
</organism>
<dbReference type="Pfam" id="PF01485">
    <property type="entry name" value="IBR"/>
    <property type="match status" value="2"/>
</dbReference>
<dbReference type="InterPro" id="IPR017907">
    <property type="entry name" value="Znf_RING_CS"/>
</dbReference>
<evidence type="ECO:0000256" key="10">
    <source>
        <dbReference type="ARBA" id="ARBA00022771"/>
    </source>
</evidence>
<dbReference type="SMART" id="SM00647">
    <property type="entry name" value="IBR"/>
    <property type="match status" value="2"/>
</dbReference>
<evidence type="ECO:0000256" key="8">
    <source>
        <dbReference type="ARBA" id="ARBA00022723"/>
    </source>
</evidence>
<gene>
    <name evidence="17" type="ORF">O6P43_018463</name>
</gene>
<accession>A0AAD7LS61</accession>
<dbReference type="SMART" id="SM00184">
    <property type="entry name" value="RING"/>
    <property type="match status" value="1"/>
</dbReference>
<dbReference type="EC" id="2.3.2.31" evidence="6"/>
<comment type="caution">
    <text evidence="17">The sequence shown here is derived from an EMBL/GenBank/DDBJ whole genome shotgun (WGS) entry which is preliminary data.</text>
</comment>
<evidence type="ECO:0000256" key="4">
    <source>
        <dbReference type="ARBA" id="ARBA00004906"/>
    </source>
</evidence>
<dbReference type="GO" id="GO:0061630">
    <property type="term" value="F:ubiquitin protein ligase activity"/>
    <property type="evidence" value="ECO:0007669"/>
    <property type="project" value="UniProtKB-EC"/>
</dbReference>
<evidence type="ECO:0000256" key="14">
    <source>
        <dbReference type="SAM" id="MobiDB-lite"/>
    </source>
</evidence>